<feature type="domain" description="HTH araC/xylS-type" evidence="4">
    <location>
        <begin position="190"/>
        <end position="287"/>
    </location>
</feature>
<dbReference type="Pfam" id="PF12833">
    <property type="entry name" value="HTH_18"/>
    <property type="match status" value="1"/>
</dbReference>
<reference evidence="5 6" key="1">
    <citation type="submission" date="2015-02" db="EMBL/GenBank/DDBJ databases">
        <authorList>
            <person name="Ju K.-S."/>
            <person name="Doroghazi J.R."/>
            <person name="Metcalf W."/>
        </authorList>
    </citation>
    <scope>NUCLEOTIDE SEQUENCE [LARGE SCALE GENOMIC DNA]</scope>
    <source>
        <strain evidence="5 6">NRRL B-16140</strain>
    </source>
</reference>
<proteinExistence type="predicted"/>
<evidence type="ECO:0000313" key="6">
    <source>
        <dbReference type="Proteomes" id="UP000033393"/>
    </source>
</evidence>
<dbReference type="InterPro" id="IPR020449">
    <property type="entry name" value="Tscrpt_reg_AraC-type_HTH"/>
</dbReference>
<comment type="caution">
    <text evidence="5">The sequence shown here is derived from an EMBL/GenBank/DDBJ whole genome shotgun (WGS) entry which is preliminary data.</text>
</comment>
<evidence type="ECO:0000256" key="1">
    <source>
        <dbReference type="ARBA" id="ARBA00023015"/>
    </source>
</evidence>
<dbReference type="GO" id="GO:0003700">
    <property type="term" value="F:DNA-binding transcription factor activity"/>
    <property type="evidence" value="ECO:0007669"/>
    <property type="project" value="InterPro"/>
</dbReference>
<dbReference type="EMBL" id="JYJG01000440">
    <property type="protein sequence ID" value="KJK35596.1"/>
    <property type="molecule type" value="Genomic_DNA"/>
</dbReference>
<dbReference type="InterPro" id="IPR009594">
    <property type="entry name" value="Tscrpt_reg_HTH_AraC_N"/>
</dbReference>
<dbReference type="PROSITE" id="PS00041">
    <property type="entry name" value="HTH_ARAC_FAMILY_1"/>
    <property type="match status" value="1"/>
</dbReference>
<keyword evidence="1" id="KW-0805">Transcription regulation</keyword>
<evidence type="ECO:0000256" key="3">
    <source>
        <dbReference type="ARBA" id="ARBA00023163"/>
    </source>
</evidence>
<dbReference type="PRINTS" id="PR00032">
    <property type="entry name" value="HTHARAC"/>
</dbReference>
<evidence type="ECO:0000259" key="4">
    <source>
        <dbReference type="PROSITE" id="PS01124"/>
    </source>
</evidence>
<dbReference type="GO" id="GO:0043565">
    <property type="term" value="F:sequence-specific DNA binding"/>
    <property type="evidence" value="ECO:0007669"/>
    <property type="project" value="InterPro"/>
</dbReference>
<evidence type="ECO:0000256" key="2">
    <source>
        <dbReference type="ARBA" id="ARBA00023125"/>
    </source>
</evidence>
<keyword evidence="6" id="KW-1185">Reference proteome</keyword>
<dbReference type="PATRIC" id="fig|68170.10.peg.1648"/>
<dbReference type="Pfam" id="PF06719">
    <property type="entry name" value="AraC_N"/>
    <property type="match status" value="1"/>
</dbReference>
<dbReference type="Proteomes" id="UP000033393">
    <property type="component" value="Unassembled WGS sequence"/>
</dbReference>
<dbReference type="SUPFAM" id="SSF46689">
    <property type="entry name" value="Homeodomain-like"/>
    <property type="match status" value="2"/>
</dbReference>
<dbReference type="Gene3D" id="1.10.10.60">
    <property type="entry name" value="Homeodomain-like"/>
    <property type="match status" value="1"/>
</dbReference>
<dbReference type="InterPro" id="IPR018062">
    <property type="entry name" value="HTH_AraC-typ_CS"/>
</dbReference>
<dbReference type="PROSITE" id="PS01124">
    <property type="entry name" value="HTH_ARAC_FAMILY_2"/>
    <property type="match status" value="1"/>
</dbReference>
<keyword evidence="2" id="KW-0238">DNA-binding</keyword>
<keyword evidence="3" id="KW-0804">Transcription</keyword>
<dbReference type="STRING" id="68170.GCA_000974445_01757"/>
<dbReference type="SMART" id="SM00342">
    <property type="entry name" value="HTH_ARAC"/>
    <property type="match status" value="1"/>
</dbReference>
<dbReference type="PANTHER" id="PTHR43436">
    <property type="entry name" value="ARAC-FAMILY TRANSCRIPTIONAL REGULATOR"/>
    <property type="match status" value="1"/>
</dbReference>
<accession>A0A0F0GIW5</accession>
<organism evidence="5 6">
    <name type="scientific">Lentzea aerocolonigenes</name>
    <name type="common">Lechevalieria aerocolonigenes</name>
    <name type="synonym">Saccharothrix aerocolonigenes</name>
    <dbReference type="NCBI Taxonomy" id="68170"/>
    <lineage>
        <taxon>Bacteria</taxon>
        <taxon>Bacillati</taxon>
        <taxon>Actinomycetota</taxon>
        <taxon>Actinomycetes</taxon>
        <taxon>Pseudonocardiales</taxon>
        <taxon>Pseudonocardiaceae</taxon>
        <taxon>Lentzea</taxon>
    </lineage>
</organism>
<gene>
    <name evidence="5" type="ORF">UK23_42705</name>
</gene>
<protein>
    <submittedName>
        <fullName evidence="5">AraC family transcriptional regulator</fullName>
    </submittedName>
</protein>
<dbReference type="InterPro" id="IPR018060">
    <property type="entry name" value="HTH_AraC"/>
</dbReference>
<evidence type="ECO:0000313" key="5">
    <source>
        <dbReference type="EMBL" id="KJK35596.1"/>
    </source>
</evidence>
<dbReference type="AlphaFoldDB" id="A0A0F0GIW5"/>
<sequence>MPDTPHVDELRTLLAKHARPDMTTSIEDVLVSKTTKTGPPTPSMTGTILAFVAQGRKRIALGERVYDYQAGQYLVASIDMPITGNYVDISPAEPALGIGLVLKPERVAELLLQHDLPKTQGTPEGLAVSTASPELIDAVTRLARLLEHPEDAKALAPLIKQEILWRVMTSEQGGVIRQFGTQDSSLSHIAKAVSWIRENFAESFKVENVARLAGMSESAFYRNFQAVTAMSPIQFQKQIRLQEARLLLATTRDVTSVSHQVGYDSPSQFSREYRRQFGLPPSRDAVLSPQPAL</sequence>
<name>A0A0F0GIW5_LENAE</name>
<dbReference type="PANTHER" id="PTHR43436:SF1">
    <property type="entry name" value="TRANSCRIPTIONAL REGULATORY PROTEIN"/>
    <property type="match status" value="1"/>
</dbReference>
<dbReference type="InterPro" id="IPR009057">
    <property type="entry name" value="Homeodomain-like_sf"/>
</dbReference>